<name>A0A2T3ZK80_TRIA4</name>
<gene>
    <name evidence="1" type="ORF">M441DRAFT_54284</name>
</gene>
<evidence type="ECO:0000313" key="1">
    <source>
        <dbReference type="EMBL" id="PTB45217.1"/>
    </source>
</evidence>
<dbReference type="EMBL" id="KZ679257">
    <property type="protein sequence ID" value="PTB45217.1"/>
    <property type="molecule type" value="Genomic_DNA"/>
</dbReference>
<dbReference type="AlphaFoldDB" id="A0A2T3ZK80"/>
<dbReference type="OrthoDB" id="3944001at2759"/>
<reference evidence="1 2" key="1">
    <citation type="submission" date="2016-07" db="EMBL/GenBank/DDBJ databases">
        <title>Multiple horizontal gene transfer events from other fungi enriched the ability of initially mycotrophic Trichoderma (Ascomycota) to feed on dead plant biomass.</title>
        <authorList>
            <consortium name="DOE Joint Genome Institute"/>
            <person name="Aerts A."/>
            <person name="Atanasova L."/>
            <person name="Chenthamara K."/>
            <person name="Zhang J."/>
            <person name="Grujic M."/>
            <person name="Henrissat B."/>
            <person name="Kuo A."/>
            <person name="Salamov A."/>
            <person name="Lipzen A."/>
            <person name="Labutti K."/>
            <person name="Barry K."/>
            <person name="Miao Y."/>
            <person name="Rahimi M.J."/>
            <person name="Shen Q."/>
            <person name="Grigoriev I.V."/>
            <person name="Kubicek C.P."/>
            <person name="Druzhinina I.S."/>
        </authorList>
    </citation>
    <scope>NUCLEOTIDE SEQUENCE [LARGE SCALE GENOMIC DNA]</scope>
    <source>
        <strain evidence="1 2">CBS 433.97</strain>
    </source>
</reference>
<accession>A0A2T3ZK80</accession>
<organism evidence="1 2">
    <name type="scientific">Trichoderma asperellum (strain ATCC 204424 / CBS 433.97 / NBRC 101777)</name>
    <dbReference type="NCBI Taxonomy" id="1042311"/>
    <lineage>
        <taxon>Eukaryota</taxon>
        <taxon>Fungi</taxon>
        <taxon>Dikarya</taxon>
        <taxon>Ascomycota</taxon>
        <taxon>Pezizomycotina</taxon>
        <taxon>Sordariomycetes</taxon>
        <taxon>Hypocreomycetidae</taxon>
        <taxon>Hypocreales</taxon>
        <taxon>Hypocreaceae</taxon>
        <taxon>Trichoderma</taxon>
    </lineage>
</organism>
<proteinExistence type="predicted"/>
<evidence type="ECO:0000313" key="2">
    <source>
        <dbReference type="Proteomes" id="UP000240493"/>
    </source>
</evidence>
<protein>
    <submittedName>
        <fullName evidence="1">Uncharacterized protein</fullName>
    </submittedName>
</protein>
<dbReference type="Proteomes" id="UP000240493">
    <property type="component" value="Unassembled WGS sequence"/>
</dbReference>
<sequence length="140" mass="15530">MSSNIASKLQKDTCPSSTNALPVHGYTLVVKTIGDKTTRRLSVSPECTAASTQFRARISLPVCPGYLRLDQAVHYSSRDYHCSLLMNCGGDPLHECAQTPPKETLIAKASNVFQEIRELEILHYDAETRNMPYKQELATS</sequence>
<keyword evidence="2" id="KW-1185">Reference proteome</keyword>